<feature type="compositionally biased region" description="Basic and acidic residues" evidence="1">
    <location>
        <begin position="34"/>
        <end position="45"/>
    </location>
</feature>
<feature type="compositionally biased region" description="Polar residues" evidence="1">
    <location>
        <begin position="46"/>
        <end position="55"/>
    </location>
</feature>
<feature type="compositionally biased region" description="Polar residues" evidence="1">
    <location>
        <begin position="1"/>
        <end position="11"/>
    </location>
</feature>
<proteinExistence type="predicted"/>
<evidence type="ECO:0000313" key="2">
    <source>
        <dbReference type="EMBL" id="RRT39066.1"/>
    </source>
</evidence>
<reference evidence="2 3" key="1">
    <citation type="journal article" date="2014" name="Agronomy (Basel)">
        <title>A Draft Genome Sequence for Ensete ventricosum, the Drought-Tolerant Tree Against Hunger.</title>
        <authorList>
            <person name="Harrison J."/>
            <person name="Moore K.A."/>
            <person name="Paszkiewicz K."/>
            <person name="Jones T."/>
            <person name="Grant M."/>
            <person name="Ambacheew D."/>
            <person name="Muzemil S."/>
            <person name="Studholme D.J."/>
        </authorList>
    </citation>
    <scope>NUCLEOTIDE SEQUENCE [LARGE SCALE GENOMIC DNA]</scope>
</reference>
<dbReference type="EMBL" id="AMZH03020558">
    <property type="protein sequence ID" value="RRT39066.1"/>
    <property type="molecule type" value="Genomic_DNA"/>
</dbReference>
<accession>A0A426XHW4</accession>
<dbReference type="AlphaFoldDB" id="A0A426XHW4"/>
<name>A0A426XHW4_ENSVE</name>
<feature type="region of interest" description="Disordered" evidence="1">
    <location>
        <begin position="1"/>
        <end position="61"/>
    </location>
</feature>
<evidence type="ECO:0000313" key="3">
    <source>
        <dbReference type="Proteomes" id="UP000287651"/>
    </source>
</evidence>
<protein>
    <submittedName>
        <fullName evidence="2">Uncharacterized protein</fullName>
    </submittedName>
</protein>
<dbReference type="Proteomes" id="UP000287651">
    <property type="component" value="Unassembled WGS sequence"/>
</dbReference>
<organism evidence="2 3">
    <name type="scientific">Ensete ventricosum</name>
    <name type="common">Abyssinian banana</name>
    <name type="synonym">Musa ensete</name>
    <dbReference type="NCBI Taxonomy" id="4639"/>
    <lineage>
        <taxon>Eukaryota</taxon>
        <taxon>Viridiplantae</taxon>
        <taxon>Streptophyta</taxon>
        <taxon>Embryophyta</taxon>
        <taxon>Tracheophyta</taxon>
        <taxon>Spermatophyta</taxon>
        <taxon>Magnoliopsida</taxon>
        <taxon>Liliopsida</taxon>
        <taxon>Zingiberales</taxon>
        <taxon>Musaceae</taxon>
        <taxon>Ensete</taxon>
    </lineage>
</organism>
<feature type="compositionally biased region" description="Polar residues" evidence="1">
    <location>
        <begin position="20"/>
        <end position="33"/>
    </location>
</feature>
<evidence type="ECO:0000256" key="1">
    <source>
        <dbReference type="SAM" id="MobiDB-lite"/>
    </source>
</evidence>
<comment type="caution">
    <text evidence="2">The sequence shown here is derived from an EMBL/GenBank/DDBJ whole genome shotgun (WGS) entry which is preliminary data.</text>
</comment>
<sequence length="172" mass="19136">MTASPPHSRSSPLGAMGRVDNSSVYKQESQITEWQEKEASSRDSQVKANLNSLSPPATRPMVHHLLPSHQKHNCTARIETKDFDHETGERKETTATRTHARTHAADLRVHRKAIRHVVALLMTPQLLSPPTTVFCGLYSLLRGGRSPPSSSAAEVESVKPRTDLSFLHVEFR</sequence>
<gene>
    <name evidence="2" type="ORF">B296_00027883</name>
</gene>